<evidence type="ECO:0000313" key="1">
    <source>
        <dbReference type="EMBL" id="PAX56144.1"/>
    </source>
</evidence>
<dbReference type="EMBL" id="NTFS01000091">
    <property type="protein sequence ID" value="PAX56144.1"/>
    <property type="molecule type" value="Genomic_DNA"/>
</dbReference>
<evidence type="ECO:0000313" key="2">
    <source>
        <dbReference type="Proteomes" id="UP000218238"/>
    </source>
</evidence>
<comment type="caution">
    <text evidence="1">The sequence shown here is derived from an EMBL/GenBank/DDBJ whole genome shotgun (WGS) entry which is preliminary data.</text>
</comment>
<proteinExistence type="predicted"/>
<dbReference type="AlphaFoldDB" id="A0A2A2TK36"/>
<dbReference type="OrthoDB" id="424869at2"/>
<sequence length="59" mass="6726">MDILERAQSANWLLTSEEIEQLIGVKPKCEAGKEIFQRGCWIFTKVGKMGLQTAWKVSK</sequence>
<dbReference type="Proteomes" id="UP000218238">
    <property type="component" value="Unassembled WGS sequence"/>
</dbReference>
<name>A0A2A2TK36_9CYAN</name>
<organism evidence="1 2">
    <name type="scientific">Brunnivagina elsteri CCALA 953</name>
    <dbReference type="NCBI Taxonomy" id="987040"/>
    <lineage>
        <taxon>Bacteria</taxon>
        <taxon>Bacillati</taxon>
        <taxon>Cyanobacteriota</taxon>
        <taxon>Cyanophyceae</taxon>
        <taxon>Nostocales</taxon>
        <taxon>Calotrichaceae</taxon>
        <taxon>Brunnivagina</taxon>
    </lineage>
</organism>
<keyword evidence="2" id="KW-1185">Reference proteome</keyword>
<gene>
    <name evidence="1" type="ORF">CK510_10570</name>
</gene>
<protein>
    <submittedName>
        <fullName evidence="1">Uncharacterized protein</fullName>
    </submittedName>
</protein>
<accession>A0A2A2TK36</accession>
<reference evidence="1 2" key="1">
    <citation type="submission" date="2017-08" db="EMBL/GenBank/DDBJ databases">
        <title>Draft genome sequence of filamentous cyanobacterium Calothrix elsteri CCALA 953.</title>
        <authorList>
            <person name="Gagunashvili A.N."/>
            <person name="Elster J."/>
            <person name="Andresson O.S."/>
        </authorList>
    </citation>
    <scope>NUCLEOTIDE SEQUENCE [LARGE SCALE GENOMIC DNA]</scope>
    <source>
        <strain evidence="1 2">CCALA 953</strain>
    </source>
</reference>